<dbReference type="RefSeq" id="XP_002295586.1">
    <property type="nucleotide sequence ID" value="XM_002295550.1"/>
</dbReference>
<reference evidence="3 4" key="2">
    <citation type="journal article" date="2008" name="Nature">
        <title>The Phaeodactylum genome reveals the evolutionary history of diatom genomes.</title>
        <authorList>
            <person name="Bowler C."/>
            <person name="Allen A.E."/>
            <person name="Badger J.H."/>
            <person name="Grimwood J."/>
            <person name="Jabbari K."/>
            <person name="Kuo A."/>
            <person name="Maheswari U."/>
            <person name="Martens C."/>
            <person name="Maumus F."/>
            <person name="Otillar R.P."/>
            <person name="Rayko E."/>
            <person name="Salamov A."/>
            <person name="Vandepoele K."/>
            <person name="Beszteri B."/>
            <person name="Gruber A."/>
            <person name="Heijde M."/>
            <person name="Katinka M."/>
            <person name="Mock T."/>
            <person name="Valentin K."/>
            <person name="Verret F."/>
            <person name="Berges J.A."/>
            <person name="Brownlee C."/>
            <person name="Cadoret J.P."/>
            <person name="Chiovitti A."/>
            <person name="Choi C.J."/>
            <person name="Coesel S."/>
            <person name="De Martino A."/>
            <person name="Detter J.C."/>
            <person name="Durkin C."/>
            <person name="Falciatore A."/>
            <person name="Fournet J."/>
            <person name="Haruta M."/>
            <person name="Huysman M.J."/>
            <person name="Jenkins B.D."/>
            <person name="Jiroutova K."/>
            <person name="Jorgensen R.E."/>
            <person name="Joubert Y."/>
            <person name="Kaplan A."/>
            <person name="Kroger N."/>
            <person name="Kroth P.G."/>
            <person name="La Roche J."/>
            <person name="Lindquist E."/>
            <person name="Lommer M."/>
            <person name="Martin-Jezequel V."/>
            <person name="Lopez P.J."/>
            <person name="Lucas S."/>
            <person name="Mangogna M."/>
            <person name="McGinnis K."/>
            <person name="Medlin L.K."/>
            <person name="Montsant A."/>
            <person name="Oudot-Le Secq M.P."/>
            <person name="Napoli C."/>
            <person name="Obornik M."/>
            <person name="Parker M.S."/>
            <person name="Petit J.L."/>
            <person name="Porcel B.M."/>
            <person name="Poulsen N."/>
            <person name="Robison M."/>
            <person name="Rychlewski L."/>
            <person name="Rynearson T.A."/>
            <person name="Schmutz J."/>
            <person name="Shapiro H."/>
            <person name="Siaut M."/>
            <person name="Stanley M."/>
            <person name="Sussman M.R."/>
            <person name="Taylor A.R."/>
            <person name="Vardi A."/>
            <person name="von Dassow P."/>
            <person name="Vyverman W."/>
            <person name="Willis A."/>
            <person name="Wyrwicz L.S."/>
            <person name="Rokhsar D.S."/>
            <person name="Weissenbach J."/>
            <person name="Armbrust E.V."/>
            <person name="Green B.R."/>
            <person name="Van de Peer Y."/>
            <person name="Grigoriev I.V."/>
        </authorList>
    </citation>
    <scope>NUCLEOTIDE SEQUENCE [LARGE SCALE GENOMIC DNA]</scope>
    <source>
        <strain evidence="3 4">CCMP1335</strain>
    </source>
</reference>
<accession>B5YLW0</accession>
<protein>
    <submittedName>
        <fullName evidence="3">Uncharacterized protein</fullName>
    </submittedName>
</protein>
<sequence length="366" mass="40193">MGCQASLPLPAHMDGVPSQLRIPTKYLQLPPKGPSNASSSNVNETATVGSEEEKETSLSPRPAIRTPPKRNKVVSEEISRPQSEETPRVANTEGTTPSRQAKFEPSFEVSDIDLNIDTPRTVFSKDIPQSEEKTKTNTRIGVKLEESDLIEVLRIEPSKPPKMAFDIAPKERMTLDTNNDTPAISNVYVNKSYIPFRLSLVVVGLAYLACIVYVGMTLFGTKQSNPPQNTQSRMDEINGIASPIAMPSFVDAILPEAHTVPSSTLLRSRGLLQKAVRTSKVHFAGAKQRVEKLIQEVDLHSLASVLQCALAPINADILSFCREVKTSSFFVHRIIDDTVKGIDEMSKHFDKANSNIGEVINTGIFI</sequence>
<organism evidence="3 4">
    <name type="scientific">Thalassiosira pseudonana</name>
    <name type="common">Marine diatom</name>
    <name type="synonym">Cyclotella nana</name>
    <dbReference type="NCBI Taxonomy" id="35128"/>
    <lineage>
        <taxon>Eukaryota</taxon>
        <taxon>Sar</taxon>
        <taxon>Stramenopiles</taxon>
        <taxon>Ochrophyta</taxon>
        <taxon>Bacillariophyta</taxon>
        <taxon>Coscinodiscophyceae</taxon>
        <taxon>Thalassiosirophycidae</taxon>
        <taxon>Thalassiosirales</taxon>
        <taxon>Thalassiosiraceae</taxon>
        <taxon>Thalassiosira</taxon>
    </lineage>
</organism>
<dbReference type="EMBL" id="CP001159">
    <property type="protein sequence ID" value="ACI64303.1"/>
    <property type="molecule type" value="Genomic_DNA"/>
</dbReference>
<dbReference type="KEGG" id="tps:THAPS_10917"/>
<feature type="compositionally biased region" description="Polar residues" evidence="1">
    <location>
        <begin position="35"/>
        <end position="48"/>
    </location>
</feature>
<keyword evidence="2" id="KW-1133">Transmembrane helix</keyword>
<keyword evidence="4" id="KW-1185">Reference proteome</keyword>
<evidence type="ECO:0000313" key="4">
    <source>
        <dbReference type="Proteomes" id="UP000001449"/>
    </source>
</evidence>
<proteinExistence type="predicted"/>
<feature type="compositionally biased region" description="Basic and acidic residues" evidence="1">
    <location>
        <begin position="73"/>
        <end position="87"/>
    </location>
</feature>
<evidence type="ECO:0000313" key="3">
    <source>
        <dbReference type="EMBL" id="ACI64303.1"/>
    </source>
</evidence>
<feature type="transmembrane region" description="Helical" evidence="2">
    <location>
        <begin position="198"/>
        <end position="219"/>
    </location>
</feature>
<evidence type="ECO:0000256" key="1">
    <source>
        <dbReference type="SAM" id="MobiDB-lite"/>
    </source>
</evidence>
<feature type="region of interest" description="Disordered" evidence="1">
    <location>
        <begin position="22"/>
        <end position="103"/>
    </location>
</feature>
<reference evidence="3 4" key="1">
    <citation type="journal article" date="2004" name="Science">
        <title>The genome of the diatom Thalassiosira pseudonana: ecology, evolution, and metabolism.</title>
        <authorList>
            <person name="Armbrust E.V."/>
            <person name="Berges J.A."/>
            <person name="Bowler C."/>
            <person name="Green B.R."/>
            <person name="Martinez D."/>
            <person name="Putnam N.H."/>
            <person name="Zhou S."/>
            <person name="Allen A.E."/>
            <person name="Apt K.E."/>
            <person name="Bechner M."/>
            <person name="Brzezinski M.A."/>
            <person name="Chaal B.K."/>
            <person name="Chiovitti A."/>
            <person name="Davis A.K."/>
            <person name="Demarest M.S."/>
            <person name="Detter J.C."/>
            <person name="Glavina T."/>
            <person name="Goodstein D."/>
            <person name="Hadi M.Z."/>
            <person name="Hellsten U."/>
            <person name="Hildebrand M."/>
            <person name="Jenkins B.D."/>
            <person name="Jurka J."/>
            <person name="Kapitonov V.V."/>
            <person name="Kroger N."/>
            <person name="Lau W.W."/>
            <person name="Lane T.W."/>
            <person name="Larimer F.W."/>
            <person name="Lippmeier J.C."/>
            <person name="Lucas S."/>
            <person name="Medina M."/>
            <person name="Montsant A."/>
            <person name="Obornik M."/>
            <person name="Parker M.S."/>
            <person name="Palenik B."/>
            <person name="Pazour G.J."/>
            <person name="Richardson P.M."/>
            <person name="Rynearson T.A."/>
            <person name="Saito M.A."/>
            <person name="Schwartz D.C."/>
            <person name="Thamatrakoln K."/>
            <person name="Valentin K."/>
            <person name="Vardi A."/>
            <person name="Wilkerson F.P."/>
            <person name="Rokhsar D.S."/>
        </authorList>
    </citation>
    <scope>NUCLEOTIDE SEQUENCE [LARGE SCALE GENOMIC DNA]</scope>
    <source>
        <strain evidence="3 4">CCMP1335</strain>
    </source>
</reference>
<keyword evidence="2" id="KW-0812">Transmembrane</keyword>
<evidence type="ECO:0000256" key="2">
    <source>
        <dbReference type="SAM" id="Phobius"/>
    </source>
</evidence>
<name>B5YLW0_THAPS</name>
<dbReference type="InParanoid" id="B5YLW0"/>
<dbReference type="AlphaFoldDB" id="B5YLW0"/>
<dbReference type="PaxDb" id="35128-Thaps10917"/>
<dbReference type="Proteomes" id="UP000001449">
    <property type="component" value="Chromosome 18"/>
</dbReference>
<gene>
    <name evidence="3" type="ORF">THAPS_10917</name>
</gene>
<dbReference type="GeneID" id="7442990"/>
<keyword evidence="2" id="KW-0472">Membrane</keyword>
<dbReference type="HOGENOM" id="CLU_757584_0_0_1"/>